<feature type="domain" description="CBM6" evidence="2">
    <location>
        <begin position="712"/>
        <end position="845"/>
    </location>
</feature>
<sequence length="849" mass="90360">MRKRRALTTVIAGAALFAAALPAASYADNQPKAAQAQRLSVDLAASEGPVLHGANGALYGLSDDGVPSDAALAPLKLTTISQKPEGGAQHPNGDALTVSKSFFRNGGDAVYILLQDMYTQWPYQDLGIDDYLPKVEKMAKEVAGAPNSERFVYVPFNEPDQIWYKLDSSDPAAYQKGRDRFFAEWKTVYQRIRSIDPDARIAGPNEAGYDTRFLPEFLTWAKANKVLPDVMTWHELSSGSLRDFQSHYDHYRALEKSVGISPLPISIDEYANRRDLSVPGQLVQWVSMFERNKVYANQAYWDAAGNLSGNVVRSNIPNGGWWFFRWYAGMTGRTVKVTPPTANAIDTLQGLASYDPSRKQAQILVGGSAGDADVAVQHIDRELFGSRVVATVSEAEWSGYEGAAAPPRVVSRTKLTVGEDGSVTVPLTGMKPMSAYRITLTPAGTGTPRAADVPWSASYEAEDPEKATITDGQIYTQGTVSNANGYAASGTKDVGSLNKPTSKVAFDVDVPKTGTYDLAVFYGNQSGAPSTQTLTVDGRSAQPVTYPSTLNWTYRGIQHISVRLSAGSHTLTLAHDKGEATLDKIDLTAAATPAASSVSYEATLADPSGSPRYDYSSAAGTGTGSLVLDGSDTAVFDVYAPRDGYYTLTPQGSGGRVELSLHGTTTATAPGRAERLFLTAGNNRVTAAPAAKSAVRLSSLDATGAGDTKGLASYEAESGTLGGAAARTASDYASGGAYVGFLGDGAANDLELTVQAPSAGRYLLIVHYANNQRADGHQYNTNIISRTADIAVGGGAAQRVTFKNTWTWNDYWSVGVPVDLTKGANKLTFSNPSSYAPNIDRVQLAPVKG</sequence>
<dbReference type="EMBL" id="JAVRFD010000002">
    <property type="protein sequence ID" value="MDT0542319.1"/>
    <property type="molecule type" value="Genomic_DNA"/>
</dbReference>
<dbReference type="InterPro" id="IPR008979">
    <property type="entry name" value="Galactose-bd-like_sf"/>
</dbReference>
<feature type="domain" description="CBM6" evidence="2">
    <location>
        <begin position="457"/>
        <end position="588"/>
    </location>
</feature>
<dbReference type="SUPFAM" id="SSF51445">
    <property type="entry name" value="(Trans)glycosidases"/>
    <property type="match status" value="1"/>
</dbReference>
<dbReference type="SUPFAM" id="SSF49785">
    <property type="entry name" value="Galactose-binding domain-like"/>
    <property type="match status" value="2"/>
</dbReference>
<dbReference type="Gene3D" id="2.60.120.260">
    <property type="entry name" value="Galactose-binding domain-like"/>
    <property type="match status" value="2"/>
</dbReference>
<dbReference type="InterPro" id="IPR017853">
    <property type="entry name" value="GH"/>
</dbReference>
<keyword evidence="1" id="KW-0732">Signal</keyword>
<evidence type="ECO:0000256" key="1">
    <source>
        <dbReference type="SAM" id="SignalP"/>
    </source>
</evidence>
<comment type="caution">
    <text evidence="3">The sequence shown here is derived from an EMBL/GenBank/DDBJ whole genome shotgun (WGS) entry which is preliminary data.</text>
</comment>
<dbReference type="PROSITE" id="PS51175">
    <property type="entry name" value="CBM6"/>
    <property type="match status" value="2"/>
</dbReference>
<organism evidence="3 4">
    <name type="scientific">Streptomyces lonegramiae</name>
    <dbReference type="NCBI Taxonomy" id="3075524"/>
    <lineage>
        <taxon>Bacteria</taxon>
        <taxon>Bacillati</taxon>
        <taxon>Actinomycetota</taxon>
        <taxon>Actinomycetes</taxon>
        <taxon>Kitasatosporales</taxon>
        <taxon>Streptomycetaceae</taxon>
        <taxon>Streptomyces</taxon>
    </lineage>
</organism>
<reference evidence="3" key="1">
    <citation type="submission" date="2024-05" db="EMBL/GenBank/DDBJ databases">
        <title>30 novel species of actinomycetes from the DSMZ collection.</title>
        <authorList>
            <person name="Nouioui I."/>
        </authorList>
    </citation>
    <scope>NUCLEOTIDE SEQUENCE</scope>
    <source>
        <strain evidence="3">DSM 41529</strain>
    </source>
</reference>
<keyword evidence="4" id="KW-1185">Reference proteome</keyword>
<dbReference type="Pfam" id="PF16990">
    <property type="entry name" value="CBM_35"/>
    <property type="match status" value="1"/>
</dbReference>
<accession>A0ABU2X8R9</accession>
<evidence type="ECO:0000313" key="4">
    <source>
        <dbReference type="Proteomes" id="UP001180754"/>
    </source>
</evidence>
<dbReference type="Gene3D" id="3.20.20.80">
    <property type="entry name" value="Glycosidases"/>
    <property type="match status" value="1"/>
</dbReference>
<evidence type="ECO:0000313" key="3">
    <source>
        <dbReference type="EMBL" id="MDT0542319.1"/>
    </source>
</evidence>
<evidence type="ECO:0000259" key="2">
    <source>
        <dbReference type="PROSITE" id="PS51175"/>
    </source>
</evidence>
<dbReference type="Proteomes" id="UP001180754">
    <property type="component" value="Unassembled WGS sequence"/>
</dbReference>
<dbReference type="CDD" id="cd04081">
    <property type="entry name" value="CBM35_galactosidase-like"/>
    <property type="match status" value="1"/>
</dbReference>
<proteinExistence type="predicted"/>
<protein>
    <submittedName>
        <fullName evidence="3">CBM35 domain-containing protein</fullName>
    </submittedName>
</protein>
<dbReference type="InterPro" id="IPR005084">
    <property type="entry name" value="CBM6"/>
</dbReference>
<gene>
    <name evidence="3" type="ORF">RND15_06245</name>
</gene>
<name>A0ABU2X8R9_9ACTN</name>
<feature type="chain" id="PRO_5046510921" evidence="1">
    <location>
        <begin position="28"/>
        <end position="849"/>
    </location>
</feature>
<feature type="signal peptide" evidence="1">
    <location>
        <begin position="1"/>
        <end position="27"/>
    </location>
</feature>
<dbReference type="RefSeq" id="WP_311722664.1">
    <property type="nucleotide sequence ID" value="NZ_JAVRFD010000002.1"/>
</dbReference>